<dbReference type="EMBL" id="FMSV02000166">
    <property type="protein sequence ID" value="SEH05164.1"/>
    <property type="molecule type" value="Genomic_DNA"/>
</dbReference>
<keyword evidence="1" id="KW-0812">Transmembrane</keyword>
<accession>A0A1H6F7X6</accession>
<proteinExistence type="predicted"/>
<dbReference type="AlphaFoldDB" id="A0A1H6F7X6"/>
<gene>
    <name evidence="2" type="ORF">MBHS_01017</name>
</gene>
<evidence type="ECO:0000313" key="2">
    <source>
        <dbReference type="EMBL" id="SEH05164.1"/>
    </source>
</evidence>
<name>A0A1H6F7X6_9GAMM</name>
<feature type="transmembrane region" description="Helical" evidence="1">
    <location>
        <begin position="377"/>
        <end position="393"/>
    </location>
</feature>
<protein>
    <submittedName>
        <fullName evidence="2">Uncharacterized protein</fullName>
    </submittedName>
</protein>
<feature type="transmembrane region" description="Helical" evidence="1">
    <location>
        <begin position="350"/>
        <end position="371"/>
    </location>
</feature>
<feature type="transmembrane region" description="Helical" evidence="1">
    <location>
        <begin position="277"/>
        <end position="296"/>
    </location>
</feature>
<feature type="transmembrane region" description="Helical" evidence="1">
    <location>
        <begin position="414"/>
        <end position="432"/>
    </location>
</feature>
<feature type="transmembrane region" description="Helical" evidence="1">
    <location>
        <begin position="25"/>
        <end position="47"/>
    </location>
</feature>
<feature type="transmembrane region" description="Helical" evidence="1">
    <location>
        <begin position="176"/>
        <end position="195"/>
    </location>
</feature>
<feature type="transmembrane region" description="Helical" evidence="1">
    <location>
        <begin position="104"/>
        <end position="137"/>
    </location>
</feature>
<feature type="transmembrane region" description="Helical" evidence="1">
    <location>
        <begin position="201"/>
        <end position="227"/>
    </location>
</feature>
<reference evidence="2 3" key="1">
    <citation type="submission" date="2016-10" db="EMBL/GenBank/DDBJ databases">
        <authorList>
            <person name="de Groot N.N."/>
        </authorList>
    </citation>
    <scope>NUCLEOTIDE SEQUENCE [LARGE SCALE GENOMIC DNA]</scope>
    <source>
        <strain evidence="2">MBHS1</strain>
    </source>
</reference>
<dbReference type="Proteomes" id="UP000236724">
    <property type="component" value="Unassembled WGS sequence"/>
</dbReference>
<dbReference type="RefSeq" id="WP_103919138.1">
    <property type="nucleotide sequence ID" value="NZ_FMSV02000166.1"/>
</dbReference>
<feature type="transmembrane region" description="Helical" evidence="1">
    <location>
        <begin position="143"/>
        <end position="169"/>
    </location>
</feature>
<evidence type="ECO:0000313" key="3">
    <source>
        <dbReference type="Proteomes" id="UP000236724"/>
    </source>
</evidence>
<sequence>MRIELFKNLIKEETRLHSSLNNQKSFFSFPFILLFTTFVISSLLFVYSEINLDVTNLVFFSSGFFLITGIMSGIFGLTASDFLERRFGDMGTLFSNSLLLPIKLSDIFVVTALSDFVFYLGWFILPIILGFSAGLLVAGSSIFFVPLWILAVLFAFLLGILLSFFLTVLFTKSMKLFTFILVLISALGAFGFMYLGKIFFLPYYLFVDFSFLSLSINLLIIILLTYLCKITIGNEFSTKIVHTGKVKSFSFNNKINPFVFKDYIDLKRTHGIIAKPLFTVLIPSILLLFLLTSLNQLPFELGSVINNIVFFSVLVGTLSIGFMNTLLMGDSMAYYNFLPVSLKNFIKPKLILTSIICFILGLFMILGYVLINQVYTNILASAIMLLTLIIYANNINFYVNGLKPNETSLSAKNFLKIGMILLPVLLVSMVLPLLTTNIFYYLGFSLIALIFARIFFKKGLKKWLRITRA</sequence>
<keyword evidence="3" id="KW-1185">Reference proteome</keyword>
<feature type="transmembrane region" description="Helical" evidence="1">
    <location>
        <begin position="438"/>
        <end position="456"/>
    </location>
</feature>
<keyword evidence="1" id="KW-0472">Membrane</keyword>
<keyword evidence="1" id="KW-1133">Transmembrane helix</keyword>
<feature type="transmembrane region" description="Helical" evidence="1">
    <location>
        <begin position="59"/>
        <end position="83"/>
    </location>
</feature>
<organism evidence="2 3">
    <name type="scientific">Candidatus Venteria ishoeyi</name>
    <dbReference type="NCBI Taxonomy" id="1899563"/>
    <lineage>
        <taxon>Bacteria</taxon>
        <taxon>Pseudomonadati</taxon>
        <taxon>Pseudomonadota</taxon>
        <taxon>Gammaproteobacteria</taxon>
        <taxon>Thiotrichales</taxon>
        <taxon>Thiotrichaceae</taxon>
        <taxon>Venteria</taxon>
    </lineage>
</organism>
<feature type="transmembrane region" description="Helical" evidence="1">
    <location>
        <begin position="308"/>
        <end position="329"/>
    </location>
</feature>
<evidence type="ECO:0000256" key="1">
    <source>
        <dbReference type="SAM" id="Phobius"/>
    </source>
</evidence>